<dbReference type="Proteomes" id="UP000481030">
    <property type="component" value="Unassembled WGS sequence"/>
</dbReference>
<name>A0A6L3V038_9BACI</name>
<accession>A0A6L3V038</accession>
<evidence type="ECO:0000313" key="2">
    <source>
        <dbReference type="EMBL" id="KAB2328734.1"/>
    </source>
</evidence>
<dbReference type="EMBL" id="WBOS01000024">
    <property type="protein sequence ID" value="KAB2328734.1"/>
    <property type="molecule type" value="Genomic_DNA"/>
</dbReference>
<organism evidence="2 3">
    <name type="scientific">Cytobacillus depressus</name>
    <dbReference type="NCBI Taxonomy" id="1602942"/>
    <lineage>
        <taxon>Bacteria</taxon>
        <taxon>Bacillati</taxon>
        <taxon>Bacillota</taxon>
        <taxon>Bacilli</taxon>
        <taxon>Bacillales</taxon>
        <taxon>Bacillaceae</taxon>
        <taxon>Cytobacillus</taxon>
    </lineage>
</organism>
<evidence type="ECO:0000313" key="3">
    <source>
        <dbReference type="Proteomes" id="UP000481030"/>
    </source>
</evidence>
<gene>
    <name evidence="2" type="ORF">F7731_24200</name>
</gene>
<dbReference type="AlphaFoldDB" id="A0A6L3V038"/>
<dbReference type="RefSeq" id="WP_151537355.1">
    <property type="nucleotide sequence ID" value="NZ_WBOS01000024.1"/>
</dbReference>
<keyword evidence="1" id="KW-0472">Membrane</keyword>
<reference evidence="2 3" key="1">
    <citation type="journal article" date="2016" name="Antonie Van Leeuwenhoek">
        <title>Bacillus depressus sp. nov., isolated from soil of a sunflower field.</title>
        <authorList>
            <person name="Wei X."/>
            <person name="Xin D."/>
            <person name="Xin Y."/>
            <person name="Zhang H."/>
            <person name="Wang T."/>
            <person name="Zhang J."/>
        </authorList>
    </citation>
    <scope>NUCLEOTIDE SEQUENCE [LARGE SCALE GENOMIC DNA]</scope>
    <source>
        <strain evidence="2 3">BZ1</strain>
    </source>
</reference>
<keyword evidence="1" id="KW-0812">Transmembrane</keyword>
<feature type="transmembrane region" description="Helical" evidence="1">
    <location>
        <begin position="46"/>
        <end position="65"/>
    </location>
</feature>
<dbReference type="OrthoDB" id="2883764at2"/>
<sequence>MTKNKNSLWFLSGYGIALILLLYFGLNDLIITAFSDTIPNVRFITILALNIIVAWSIGLVTRRYLKSLTKDTRNKIRNSF</sequence>
<proteinExistence type="predicted"/>
<keyword evidence="1" id="KW-1133">Transmembrane helix</keyword>
<protein>
    <submittedName>
        <fullName evidence="2">Uncharacterized protein</fullName>
    </submittedName>
</protein>
<evidence type="ECO:0000256" key="1">
    <source>
        <dbReference type="SAM" id="Phobius"/>
    </source>
</evidence>
<comment type="caution">
    <text evidence="2">The sequence shown here is derived from an EMBL/GenBank/DDBJ whole genome shotgun (WGS) entry which is preliminary data.</text>
</comment>
<feature type="transmembrane region" description="Helical" evidence="1">
    <location>
        <begin position="7"/>
        <end position="26"/>
    </location>
</feature>
<keyword evidence="3" id="KW-1185">Reference proteome</keyword>